<evidence type="ECO:0000256" key="4">
    <source>
        <dbReference type="ARBA" id="ARBA00022750"/>
    </source>
</evidence>
<keyword evidence="2" id="KW-0645">Protease</keyword>
<keyword evidence="9" id="KW-0548">Nucleotidyltransferase</keyword>
<comment type="caution">
    <text evidence="16">The sequence shown here is derived from an EMBL/GenBank/DDBJ whole genome shotgun (WGS) entry which is preliminary data.</text>
</comment>
<dbReference type="GO" id="GO:0003677">
    <property type="term" value="F:DNA binding"/>
    <property type="evidence" value="ECO:0007669"/>
    <property type="project" value="UniProtKB-KW"/>
</dbReference>
<feature type="domain" description="Integrase catalytic" evidence="15">
    <location>
        <begin position="855"/>
        <end position="1015"/>
    </location>
</feature>
<dbReference type="Pfam" id="PF17919">
    <property type="entry name" value="RT_RNaseH_2"/>
    <property type="match status" value="1"/>
</dbReference>
<evidence type="ECO:0000313" key="17">
    <source>
        <dbReference type="Proteomes" id="UP000094527"/>
    </source>
</evidence>
<dbReference type="InterPro" id="IPR041577">
    <property type="entry name" value="RT_RNaseH_2"/>
</dbReference>
<dbReference type="CDD" id="cd09274">
    <property type="entry name" value="RNase_HI_RT_Ty3"/>
    <property type="match status" value="1"/>
</dbReference>
<keyword evidence="5" id="KW-0378">Hydrolase</keyword>
<dbReference type="SUPFAM" id="SSF56672">
    <property type="entry name" value="DNA/RNA polymerases"/>
    <property type="match status" value="1"/>
</dbReference>
<organism evidence="16 17">
    <name type="scientific">Orchesella cincta</name>
    <name type="common">Springtail</name>
    <name type="synonym">Podura cincta</name>
    <dbReference type="NCBI Taxonomy" id="48709"/>
    <lineage>
        <taxon>Eukaryota</taxon>
        <taxon>Metazoa</taxon>
        <taxon>Ecdysozoa</taxon>
        <taxon>Arthropoda</taxon>
        <taxon>Hexapoda</taxon>
        <taxon>Collembola</taxon>
        <taxon>Entomobryomorpha</taxon>
        <taxon>Entomobryoidea</taxon>
        <taxon>Orchesellidae</taxon>
        <taxon>Orchesellinae</taxon>
        <taxon>Orchesella</taxon>
    </lineage>
</organism>
<dbReference type="InterPro" id="IPR050951">
    <property type="entry name" value="Retrovirus_Pol_polyprotein"/>
</dbReference>
<evidence type="ECO:0000256" key="13">
    <source>
        <dbReference type="SAM" id="MobiDB-lite"/>
    </source>
</evidence>
<dbReference type="EC" id="2.7.7.49" evidence="1"/>
<keyword evidence="7" id="KW-0229">DNA integration</keyword>
<dbReference type="GO" id="GO:0003964">
    <property type="term" value="F:RNA-directed DNA polymerase activity"/>
    <property type="evidence" value="ECO:0007669"/>
    <property type="project" value="UniProtKB-KW"/>
</dbReference>
<dbReference type="GO" id="GO:0015074">
    <property type="term" value="P:DNA integration"/>
    <property type="evidence" value="ECO:0007669"/>
    <property type="project" value="UniProtKB-KW"/>
</dbReference>
<evidence type="ECO:0000256" key="8">
    <source>
        <dbReference type="ARBA" id="ARBA00022918"/>
    </source>
</evidence>
<dbReference type="InterPro" id="IPR056924">
    <property type="entry name" value="SH3_Tf2-1"/>
</dbReference>
<dbReference type="Pfam" id="PF17921">
    <property type="entry name" value="Integrase_H2C2"/>
    <property type="match status" value="1"/>
</dbReference>
<dbReference type="Pfam" id="PF00078">
    <property type="entry name" value="RVT_1"/>
    <property type="match status" value="1"/>
</dbReference>
<feature type="region of interest" description="Disordered" evidence="13">
    <location>
        <begin position="1542"/>
        <end position="1575"/>
    </location>
</feature>
<evidence type="ECO:0000256" key="6">
    <source>
        <dbReference type="ARBA" id="ARBA00022842"/>
    </source>
</evidence>
<feature type="region of interest" description="Disordered" evidence="13">
    <location>
        <begin position="1151"/>
        <end position="1181"/>
    </location>
</feature>
<dbReference type="Gene3D" id="3.10.10.10">
    <property type="entry name" value="HIV Type 1 Reverse Transcriptase, subunit A, domain 1"/>
    <property type="match status" value="1"/>
</dbReference>
<keyword evidence="10" id="KW-0238">DNA-binding</keyword>
<sequence>MTQGITIILIEGDQTIIEEVTLTEEVGLPGVEVGNRHRKREPQPRVPSKTIIDYKNKTITYTQPMKAKYPIFLNEEEAYVALKKLVEEEVDIDCNHIEQENSVHEKLKVSSPITLPPRQYTWVPASISNSQHRIFHFQPSYRLLDRRNLIAPDIAIPLGVNNLQVPFLNCSHSEVHLTEGSTLGCLSEIEVVYNVDKKMNSSKTGSATKAQREMTEEEVKTLIINPQLNLVQKQELINLIKQYPDCFSFSNLDIGKYSGKYPNNEKIHIDTGDSKPIFVRPYRVSFKEREIIQTEIKKLEEAGIVQRAVGSAWGSPVISVQRKGEPDRPRLCVSYVKLNTVVADDNFPLPDVRDVFTLMRDSVLFTKLDFASGFHQFELDDCCQAKTTFVFQGDSYQYLRLPFGLKTAPSIFTRMIKFVFNDLINADYCYLYVDDVVIYSKNLTEHLRKLTAFFNKLRETNLTLRIQKCEFAMHEIKLLGYIISQKGIRVDPSKVEAINRMPRPTTVKMVRSFLGMASFYRRWVKDFSSIAQPLHNLTKKDQPFNWDERCENSFNFLKMKLQTAPILASFDPLRQCEIHTDSSLYAIGYCLMQRDDSNRPRVICYGSRLLNAAERGYATTEREFLSVVEAIKKLREYIYGQKIKLYCDHQSIKSILQTPVPKNGRICRWIALIRETDIEFCYNRGKDHTVADCLSRLVDVPEEHMKEGTTSIDDMDRDRTHFNFNLDSFNLRADIISSYLKDDLIAQHYHQLLKHPYQEENGYVLRNGLMYHIAPFSKIERLVIPKHYIPTILINYHDAAWAGHMGIEKTKARINSRFFWKTMNEDIETHIKSCLKCAQRKPFNQAPAGKSQPLEVGKPFERLYLDIAGPWPSSTSAQYQYVIVVVDGATRFVIADAVRSATAQSLVKFIVNSIVYVMGTPLTIVMDNSSINRSLMTQETLKALGVTPQYTSAYSHTGNSVCERYIRQINETLSHYVQANTKDWYKHLSSVVFAINTSIHTGMKVSPFYLVYGREPTFPADVNFPLDIALDADYLQKAQEARVMAGLHLLRGQDRNATFRDKTRRDVHYNEGDWVMLKYPNLAETGASHKLSPKFAGPFKVLKQVHPLAYIVINLDNNKARPIQTHVERMRPYTKRHLKRLVPVTGDDIDQEYDEDRNFKPRSDTVVDGEQPPNKHTRSGRLLHSTEAPTYRLIRYFQKCNKMERNSTNLEAIKCSLLRDIMQKLYYTSHRIDLMLINSKGQLPLQFEQATRFRNRTTRQAILGALAVMGGMKLWDYFSGEPDTETVYKNLVSNIHHLDSGLLQQAVVIKELDRKYTNRMNDVINTFNRMLSIEVNNTQQHYEELETGTLRMMIQENHITQELLRLGDVINYITILNECRQQKIPLMAVPPILLKRELAKLQIQLQLQDHELVMAPKDISSLYHYQLSSCRALALPFQKNGNVCRLKHTHTTLVMSNNDPYIIEGGQPHRCDFDSETCHFNPYDLDPTESALCVLSLVRGQSIGKTITDCPLVCKEHKDNNVIITEKWKRKTVPGFECTYRRGGDDDDDYEPYLPQRKKNMRKNNSSAPPADPLL</sequence>
<dbReference type="FunFam" id="1.10.340.70:FF:000001">
    <property type="entry name" value="Retrovirus-related Pol polyprotein from transposon gypsy-like Protein"/>
    <property type="match status" value="1"/>
</dbReference>
<dbReference type="PANTHER" id="PTHR37984">
    <property type="entry name" value="PROTEIN CBG26694"/>
    <property type="match status" value="1"/>
</dbReference>
<proteinExistence type="predicted"/>
<name>A0A1D2MBM3_ORCCI</name>
<dbReference type="InterPro" id="IPR036397">
    <property type="entry name" value="RNaseH_sf"/>
</dbReference>
<evidence type="ECO:0000256" key="1">
    <source>
        <dbReference type="ARBA" id="ARBA00012493"/>
    </source>
</evidence>
<dbReference type="PROSITE" id="PS50994">
    <property type="entry name" value="INTEGRASE"/>
    <property type="match status" value="1"/>
</dbReference>
<dbReference type="Pfam" id="PF24626">
    <property type="entry name" value="SH3_Tf2-1"/>
    <property type="match status" value="1"/>
</dbReference>
<feature type="domain" description="Reverse transcriptase" evidence="14">
    <location>
        <begin position="301"/>
        <end position="483"/>
    </location>
</feature>
<dbReference type="GO" id="GO:0004190">
    <property type="term" value="F:aspartic-type endopeptidase activity"/>
    <property type="evidence" value="ECO:0007669"/>
    <property type="project" value="UniProtKB-KW"/>
</dbReference>
<dbReference type="Pfam" id="PF00665">
    <property type="entry name" value="rve"/>
    <property type="match status" value="1"/>
</dbReference>
<accession>A0A1D2MBM3</accession>
<dbReference type="InterPro" id="IPR043502">
    <property type="entry name" value="DNA/RNA_pol_sf"/>
</dbReference>
<dbReference type="PANTHER" id="PTHR37984:SF5">
    <property type="entry name" value="PROTEIN NYNRIN-LIKE"/>
    <property type="match status" value="1"/>
</dbReference>
<dbReference type="InterPro" id="IPR012337">
    <property type="entry name" value="RNaseH-like_sf"/>
</dbReference>
<protein>
    <recommendedName>
        <fullName evidence="1">RNA-directed DNA polymerase</fullName>
        <ecNumber evidence="1">2.7.7.49</ecNumber>
    </recommendedName>
</protein>
<evidence type="ECO:0000256" key="11">
    <source>
        <dbReference type="ARBA" id="ARBA00023172"/>
    </source>
</evidence>
<keyword evidence="9" id="KW-0239">DNA-directed DNA polymerase</keyword>
<dbReference type="InterPro" id="IPR041588">
    <property type="entry name" value="Integrase_H2C2"/>
</dbReference>
<evidence type="ECO:0000256" key="10">
    <source>
        <dbReference type="ARBA" id="ARBA00023125"/>
    </source>
</evidence>
<dbReference type="InterPro" id="IPR043128">
    <property type="entry name" value="Rev_trsase/Diguanyl_cyclase"/>
</dbReference>
<evidence type="ECO:0000256" key="12">
    <source>
        <dbReference type="ARBA" id="ARBA00023268"/>
    </source>
</evidence>
<dbReference type="OrthoDB" id="425619at2759"/>
<dbReference type="FunFam" id="3.30.70.270:FF:000020">
    <property type="entry name" value="Transposon Tf2-6 polyprotein-like Protein"/>
    <property type="match status" value="1"/>
</dbReference>
<keyword evidence="3" id="KW-0479">Metal-binding</keyword>
<dbReference type="Proteomes" id="UP000094527">
    <property type="component" value="Unassembled WGS sequence"/>
</dbReference>
<dbReference type="Gene3D" id="3.30.70.270">
    <property type="match status" value="2"/>
</dbReference>
<keyword evidence="17" id="KW-1185">Reference proteome</keyword>
<dbReference type="GO" id="GO:0006310">
    <property type="term" value="P:DNA recombination"/>
    <property type="evidence" value="ECO:0007669"/>
    <property type="project" value="UniProtKB-KW"/>
</dbReference>
<evidence type="ECO:0000259" key="14">
    <source>
        <dbReference type="PROSITE" id="PS50878"/>
    </source>
</evidence>
<dbReference type="STRING" id="48709.A0A1D2MBM3"/>
<dbReference type="GO" id="GO:0006508">
    <property type="term" value="P:proteolysis"/>
    <property type="evidence" value="ECO:0007669"/>
    <property type="project" value="UniProtKB-KW"/>
</dbReference>
<gene>
    <name evidence="16" type="ORF">Ocin01_16312</name>
</gene>
<evidence type="ECO:0000313" key="16">
    <source>
        <dbReference type="EMBL" id="ODM90370.1"/>
    </source>
</evidence>
<keyword evidence="6" id="KW-0460">Magnesium</keyword>
<dbReference type="CDD" id="cd01647">
    <property type="entry name" value="RT_LTR"/>
    <property type="match status" value="1"/>
</dbReference>
<dbReference type="Gene3D" id="1.10.340.70">
    <property type="match status" value="1"/>
</dbReference>
<evidence type="ECO:0000256" key="5">
    <source>
        <dbReference type="ARBA" id="ARBA00022801"/>
    </source>
</evidence>
<dbReference type="GO" id="GO:0046872">
    <property type="term" value="F:metal ion binding"/>
    <property type="evidence" value="ECO:0007669"/>
    <property type="project" value="UniProtKB-KW"/>
</dbReference>
<feature type="compositionally biased region" description="Basic and acidic residues" evidence="13">
    <location>
        <begin position="1156"/>
        <end position="1165"/>
    </location>
</feature>
<dbReference type="PROSITE" id="PS50878">
    <property type="entry name" value="RT_POL"/>
    <property type="match status" value="1"/>
</dbReference>
<keyword evidence="12" id="KW-0511">Multifunctional enzyme</keyword>
<dbReference type="SUPFAM" id="SSF53098">
    <property type="entry name" value="Ribonuclease H-like"/>
    <property type="match status" value="1"/>
</dbReference>
<keyword evidence="4" id="KW-0064">Aspartyl protease</keyword>
<dbReference type="OMA" id="HYEELET"/>
<evidence type="ECO:0000256" key="9">
    <source>
        <dbReference type="ARBA" id="ARBA00022932"/>
    </source>
</evidence>
<dbReference type="Gene3D" id="3.30.420.10">
    <property type="entry name" value="Ribonuclease H-like superfamily/Ribonuclease H"/>
    <property type="match status" value="1"/>
</dbReference>
<evidence type="ECO:0000259" key="15">
    <source>
        <dbReference type="PROSITE" id="PS50994"/>
    </source>
</evidence>
<reference evidence="16 17" key="1">
    <citation type="journal article" date="2016" name="Genome Biol. Evol.">
        <title>Gene Family Evolution Reflects Adaptation to Soil Environmental Stressors in the Genome of the Collembolan Orchesella cincta.</title>
        <authorList>
            <person name="Faddeeva-Vakhrusheva A."/>
            <person name="Derks M.F."/>
            <person name="Anvar S.Y."/>
            <person name="Agamennone V."/>
            <person name="Suring W."/>
            <person name="Smit S."/>
            <person name="van Straalen N.M."/>
            <person name="Roelofs D."/>
        </authorList>
    </citation>
    <scope>NUCLEOTIDE SEQUENCE [LARGE SCALE GENOMIC DNA]</scope>
    <source>
        <tissue evidence="16">Mixed pool</tissue>
    </source>
</reference>
<dbReference type="InterPro" id="IPR000477">
    <property type="entry name" value="RT_dom"/>
</dbReference>
<evidence type="ECO:0000256" key="7">
    <source>
        <dbReference type="ARBA" id="ARBA00022908"/>
    </source>
</evidence>
<dbReference type="InterPro" id="IPR001584">
    <property type="entry name" value="Integrase_cat-core"/>
</dbReference>
<dbReference type="EMBL" id="LJIJ01002007">
    <property type="protein sequence ID" value="ODM90370.1"/>
    <property type="molecule type" value="Genomic_DNA"/>
</dbReference>
<dbReference type="GO" id="GO:0003887">
    <property type="term" value="F:DNA-directed DNA polymerase activity"/>
    <property type="evidence" value="ECO:0007669"/>
    <property type="project" value="UniProtKB-KW"/>
</dbReference>
<evidence type="ECO:0000256" key="2">
    <source>
        <dbReference type="ARBA" id="ARBA00022670"/>
    </source>
</evidence>
<keyword evidence="8" id="KW-0695">RNA-directed DNA polymerase</keyword>
<evidence type="ECO:0000256" key="3">
    <source>
        <dbReference type="ARBA" id="ARBA00022723"/>
    </source>
</evidence>
<keyword evidence="11" id="KW-0233">DNA recombination</keyword>
<keyword evidence="9" id="KW-0808">Transferase</keyword>
<dbReference type="GO" id="GO:0042575">
    <property type="term" value="C:DNA polymerase complex"/>
    <property type="evidence" value="ECO:0007669"/>
    <property type="project" value="UniProtKB-ARBA"/>
</dbReference>